<comment type="caution">
    <text evidence="1">The sequence shown here is derived from an EMBL/GenBank/DDBJ whole genome shotgun (WGS) entry which is preliminary data.</text>
</comment>
<proteinExistence type="predicted"/>
<organism evidence="1 2">
    <name type="scientific">Melia azedarach</name>
    <name type="common">Chinaberry tree</name>
    <dbReference type="NCBI Taxonomy" id="155640"/>
    <lineage>
        <taxon>Eukaryota</taxon>
        <taxon>Viridiplantae</taxon>
        <taxon>Streptophyta</taxon>
        <taxon>Embryophyta</taxon>
        <taxon>Tracheophyta</taxon>
        <taxon>Spermatophyta</taxon>
        <taxon>Magnoliopsida</taxon>
        <taxon>eudicotyledons</taxon>
        <taxon>Gunneridae</taxon>
        <taxon>Pentapetalae</taxon>
        <taxon>rosids</taxon>
        <taxon>malvids</taxon>
        <taxon>Sapindales</taxon>
        <taxon>Meliaceae</taxon>
        <taxon>Melia</taxon>
    </lineage>
</organism>
<keyword evidence="2" id="KW-1185">Reference proteome</keyword>
<reference evidence="1 2" key="1">
    <citation type="journal article" date="2023" name="Science">
        <title>Complex scaffold remodeling in plant triterpene biosynthesis.</title>
        <authorList>
            <person name="De La Pena R."/>
            <person name="Hodgson H."/>
            <person name="Liu J.C."/>
            <person name="Stephenson M.J."/>
            <person name="Martin A.C."/>
            <person name="Owen C."/>
            <person name="Harkess A."/>
            <person name="Leebens-Mack J."/>
            <person name="Jimenez L.E."/>
            <person name="Osbourn A."/>
            <person name="Sattely E.S."/>
        </authorList>
    </citation>
    <scope>NUCLEOTIDE SEQUENCE [LARGE SCALE GENOMIC DNA]</scope>
    <source>
        <strain evidence="2">cv. JPN11</strain>
        <tissue evidence="1">Leaf</tissue>
    </source>
</reference>
<dbReference type="Proteomes" id="UP001164539">
    <property type="component" value="Chromosome 12"/>
</dbReference>
<sequence>MQRFVSRRVLSETNFLRVQQRCFALPGSAYKKVVTSDTPEPPPVPVIPPFPYTPPTYTGPSGDEIMALRKKYLMQQPAYYEKPLNLVDGKMQYVFDENGKRYLDALAGVSVVSCGHCHPYVEKAIIKQMKSIQHTTVLYLNHTLTDYLQALADKMPGNLKVFYLLNSGTEANELAMLLARLYTGCNDIISLRNAYHGNAPTTMGTNGVRTEKFNVVQTGIHHAMDPNPYRGDFGSDGKKYAEDVQNIIDYATSGQVAGFIAEEIQGVGGVIQLAPGYLPAAYESVRNAGGLCIADEAITGFGRTGSHYWAFENQGVIPDIVTMAKGIGNSSPMSVVATTPEIAQVLGSHTFYSTFAANEISTTAGLAVLKVIEKEGLQENALAVGSYLKAKLTALKDKYEIIGDVRGRGLMLGVEFVTDRELKTPATDLTNVIFEEMKEMGVLVGKAGLYSNVLRMLPPLCITKADADFLADVLDNAIWNITNK</sequence>
<dbReference type="EMBL" id="CM051405">
    <property type="protein sequence ID" value="KAJ4704297.1"/>
    <property type="molecule type" value="Genomic_DNA"/>
</dbReference>
<evidence type="ECO:0000313" key="2">
    <source>
        <dbReference type="Proteomes" id="UP001164539"/>
    </source>
</evidence>
<gene>
    <name evidence="1" type="ORF">OWV82_021227</name>
</gene>
<name>A0ACC1WZ47_MELAZ</name>
<evidence type="ECO:0000313" key="1">
    <source>
        <dbReference type="EMBL" id="KAJ4704297.1"/>
    </source>
</evidence>
<protein>
    <submittedName>
        <fullName evidence="1">Alanine--glyoxylate aminotransferase 2, mitochondrial-like protein</fullName>
    </submittedName>
</protein>
<accession>A0ACC1WZ47</accession>